<name>A0A0F9WQP6_9ZZZZ</name>
<evidence type="ECO:0000313" key="1">
    <source>
        <dbReference type="EMBL" id="KKN81063.1"/>
    </source>
</evidence>
<dbReference type="EMBL" id="LAZR01000220">
    <property type="protein sequence ID" value="KKN81063.1"/>
    <property type="molecule type" value="Genomic_DNA"/>
</dbReference>
<comment type="caution">
    <text evidence="1">The sequence shown here is derived from an EMBL/GenBank/DDBJ whole genome shotgun (WGS) entry which is preliminary data.</text>
</comment>
<dbReference type="AlphaFoldDB" id="A0A0F9WQP6"/>
<sequence>MAHVRVEFKFPLLSQVKIKATGAVGKVIGLFIDRDSITFALVEWFDKTAQQHRTYFREEDLESVG</sequence>
<proteinExistence type="predicted"/>
<organism evidence="1">
    <name type="scientific">marine sediment metagenome</name>
    <dbReference type="NCBI Taxonomy" id="412755"/>
    <lineage>
        <taxon>unclassified sequences</taxon>
        <taxon>metagenomes</taxon>
        <taxon>ecological metagenomes</taxon>
    </lineage>
</organism>
<protein>
    <submittedName>
        <fullName evidence="1">Uncharacterized protein</fullName>
    </submittedName>
</protein>
<accession>A0A0F9WQP6</accession>
<reference evidence="1" key="1">
    <citation type="journal article" date="2015" name="Nature">
        <title>Complex archaea that bridge the gap between prokaryotes and eukaryotes.</title>
        <authorList>
            <person name="Spang A."/>
            <person name="Saw J.H."/>
            <person name="Jorgensen S.L."/>
            <person name="Zaremba-Niedzwiedzka K."/>
            <person name="Martijn J."/>
            <person name="Lind A.E."/>
            <person name="van Eijk R."/>
            <person name="Schleper C."/>
            <person name="Guy L."/>
            <person name="Ettema T.J."/>
        </authorList>
    </citation>
    <scope>NUCLEOTIDE SEQUENCE</scope>
</reference>
<gene>
    <name evidence="1" type="ORF">LCGC14_0322820</name>
</gene>